<dbReference type="EMBL" id="JAAIUW010000004">
    <property type="protein sequence ID" value="KAF7835269.1"/>
    <property type="molecule type" value="Genomic_DNA"/>
</dbReference>
<organism evidence="1 2">
    <name type="scientific">Senna tora</name>
    <dbReference type="NCBI Taxonomy" id="362788"/>
    <lineage>
        <taxon>Eukaryota</taxon>
        <taxon>Viridiplantae</taxon>
        <taxon>Streptophyta</taxon>
        <taxon>Embryophyta</taxon>
        <taxon>Tracheophyta</taxon>
        <taxon>Spermatophyta</taxon>
        <taxon>Magnoliopsida</taxon>
        <taxon>eudicotyledons</taxon>
        <taxon>Gunneridae</taxon>
        <taxon>Pentapetalae</taxon>
        <taxon>rosids</taxon>
        <taxon>fabids</taxon>
        <taxon>Fabales</taxon>
        <taxon>Fabaceae</taxon>
        <taxon>Caesalpinioideae</taxon>
        <taxon>Cassia clade</taxon>
        <taxon>Senna</taxon>
    </lineage>
</organism>
<evidence type="ECO:0000313" key="2">
    <source>
        <dbReference type="Proteomes" id="UP000634136"/>
    </source>
</evidence>
<dbReference type="Proteomes" id="UP000634136">
    <property type="component" value="Unassembled WGS sequence"/>
</dbReference>
<dbReference type="AlphaFoldDB" id="A0A834WZC8"/>
<gene>
    <name evidence="1" type="ORF">G2W53_010128</name>
</gene>
<protein>
    <submittedName>
        <fullName evidence="1">Uncharacterized protein</fullName>
    </submittedName>
</protein>
<evidence type="ECO:0000313" key="1">
    <source>
        <dbReference type="EMBL" id="KAF7835269.1"/>
    </source>
</evidence>
<proteinExistence type="predicted"/>
<accession>A0A834WZC8</accession>
<reference evidence="1" key="1">
    <citation type="submission" date="2020-09" db="EMBL/GenBank/DDBJ databases">
        <title>Genome-Enabled Discovery of Anthraquinone Biosynthesis in Senna tora.</title>
        <authorList>
            <person name="Kang S.-H."/>
            <person name="Pandey R.P."/>
            <person name="Lee C.-M."/>
            <person name="Sim J.-S."/>
            <person name="Jeong J.-T."/>
            <person name="Choi B.-S."/>
            <person name="Jung M."/>
            <person name="Ginzburg D."/>
            <person name="Zhao K."/>
            <person name="Won S.Y."/>
            <person name="Oh T.-J."/>
            <person name="Yu Y."/>
            <person name="Kim N.-H."/>
            <person name="Lee O.R."/>
            <person name="Lee T.-H."/>
            <person name="Bashyal P."/>
            <person name="Kim T.-S."/>
            <person name="Lee W.-H."/>
            <person name="Kawkins C."/>
            <person name="Kim C.-K."/>
            <person name="Kim J.S."/>
            <person name="Ahn B.O."/>
            <person name="Rhee S.Y."/>
            <person name="Sohng J.K."/>
        </authorList>
    </citation>
    <scope>NUCLEOTIDE SEQUENCE</scope>
    <source>
        <tissue evidence="1">Leaf</tissue>
    </source>
</reference>
<comment type="caution">
    <text evidence="1">The sequence shown here is derived from an EMBL/GenBank/DDBJ whole genome shotgun (WGS) entry which is preliminary data.</text>
</comment>
<sequence>MFHAPRCHSASCHSLFLGQSSGDASSSPSFPISPDSRVLAIDSLMAIDRDPLIEESRRAFVDSSPAITCLSEVPYQSAIYRLVEEDFFITSDHQSALPDYLGEEVELRGLPAKIRDAHCSLLDTQSLSRVNQLSRNVHDWDGKFMRVTAIASVNCWSPLVMPLVRASSLAIASALVGELVYEGVPSRRPENEPVEEEARPQTRISFEGRLNKRVCHILLDYSRSSYMRLC</sequence>
<keyword evidence="2" id="KW-1185">Reference proteome</keyword>
<name>A0A834WZC8_9FABA</name>